<dbReference type="GeneID" id="75022407"/>
<evidence type="ECO:0000256" key="1">
    <source>
        <dbReference type="ARBA" id="ARBA00022801"/>
    </source>
</evidence>
<accession>A0ABY5CXK9</accession>
<dbReference type="InterPro" id="IPR050300">
    <property type="entry name" value="GDXG_lipolytic_enzyme"/>
</dbReference>
<dbReference type="GO" id="GO:0016787">
    <property type="term" value="F:hydrolase activity"/>
    <property type="evidence" value="ECO:0007669"/>
    <property type="project" value="UniProtKB-KW"/>
</dbReference>
<dbReference type="EMBL" id="CP074347">
    <property type="protein sequence ID" value="USV02861.1"/>
    <property type="molecule type" value="Genomic_DNA"/>
</dbReference>
<evidence type="ECO:0000313" key="4">
    <source>
        <dbReference type="Proteomes" id="UP001056873"/>
    </source>
</evidence>
<organism evidence="3 4">
    <name type="scientific">Serratia entomophila</name>
    <dbReference type="NCBI Taxonomy" id="42906"/>
    <lineage>
        <taxon>Bacteria</taxon>
        <taxon>Pseudomonadati</taxon>
        <taxon>Pseudomonadota</taxon>
        <taxon>Gammaproteobacteria</taxon>
        <taxon>Enterobacterales</taxon>
        <taxon>Yersiniaceae</taxon>
        <taxon>Serratia</taxon>
    </lineage>
</organism>
<name>A0ABY5CXK9_9GAMM</name>
<dbReference type="Gene3D" id="3.40.50.1820">
    <property type="entry name" value="alpha/beta hydrolase"/>
    <property type="match status" value="1"/>
</dbReference>
<feature type="domain" description="Alpha/beta hydrolase fold-3" evidence="2">
    <location>
        <begin position="83"/>
        <end position="286"/>
    </location>
</feature>
<dbReference type="InterPro" id="IPR029058">
    <property type="entry name" value="AB_hydrolase_fold"/>
</dbReference>
<sequence>MSVDPHIAAFLDALAKSGEKKLYEGTPEEARAGYRALAASLHPPGATVPVGSVENIVVDGASGELHARVYRPDGSGPFPTTAFFHGGGWVIGDLDTHDNVCREICRWSRVVVVSVAYRLAPEHPFPAAVDDAIAAMRWVVDHAPALGGNRLVAVAGDSAGGNLSAVVAQAFHADGVELAGQFLIYPATDLPGIHHQSWRQNATGYLLDKPLIEWFLRHYSAEARNFEDPRITPIHAGDFSGLCAAVIVTAQFDPLRDVGLDYGEALRAARVPVHIERCQGLIHGFFEMGQLSPEARRAIERSCKRFGEVIRAAR</sequence>
<dbReference type="RefSeq" id="WP_234590775.1">
    <property type="nucleotide sequence ID" value="NZ_CAMIPG010000017.1"/>
</dbReference>
<keyword evidence="1 3" id="KW-0378">Hydrolase</keyword>
<dbReference type="PANTHER" id="PTHR48081">
    <property type="entry name" value="AB HYDROLASE SUPERFAMILY PROTEIN C4A8.06C"/>
    <property type="match status" value="1"/>
</dbReference>
<reference evidence="3" key="1">
    <citation type="journal article" date="2022" name="BMC Genomics">
        <title>Genome sequence of the entomopathogenic Serratia entomophila isolate 626 and characterisation of the species specific itaconate degradation pathway.</title>
        <authorList>
            <person name="Vaughan A.L."/>
            <person name="Altermann E."/>
            <person name="Glare T.R."/>
            <person name="Hurst M.R.H."/>
        </authorList>
    </citation>
    <scope>NUCLEOTIDE SEQUENCE</scope>
    <source>
        <strain evidence="3">626</strain>
    </source>
</reference>
<dbReference type="SUPFAM" id="SSF53474">
    <property type="entry name" value="alpha/beta-Hydrolases"/>
    <property type="match status" value="1"/>
</dbReference>
<dbReference type="InterPro" id="IPR013094">
    <property type="entry name" value="AB_hydrolase_3"/>
</dbReference>
<proteinExistence type="predicted"/>
<gene>
    <name evidence="3" type="ORF">KFQ06_10295</name>
</gene>
<dbReference type="PANTHER" id="PTHR48081:SF8">
    <property type="entry name" value="ALPHA_BETA HYDROLASE FOLD-3 DOMAIN-CONTAINING PROTEIN-RELATED"/>
    <property type="match status" value="1"/>
</dbReference>
<protein>
    <submittedName>
        <fullName evidence="3">Alpha/beta hydrolase</fullName>
    </submittedName>
</protein>
<keyword evidence="4" id="KW-1185">Reference proteome</keyword>
<dbReference type="Pfam" id="PF07859">
    <property type="entry name" value="Abhydrolase_3"/>
    <property type="match status" value="1"/>
</dbReference>
<dbReference type="Proteomes" id="UP001056873">
    <property type="component" value="Chromosome"/>
</dbReference>
<evidence type="ECO:0000313" key="3">
    <source>
        <dbReference type="EMBL" id="USV02861.1"/>
    </source>
</evidence>
<evidence type="ECO:0000259" key="2">
    <source>
        <dbReference type="Pfam" id="PF07859"/>
    </source>
</evidence>